<dbReference type="PRINTS" id="PR00205">
    <property type="entry name" value="CADHERIN"/>
</dbReference>
<keyword evidence="11" id="KW-1185">Reference proteome</keyword>
<dbReference type="AlphaFoldDB" id="A0A3S5AHU6"/>
<keyword evidence="3" id="KW-0677">Repeat</keyword>
<dbReference type="PROSITE" id="PS00232">
    <property type="entry name" value="CADHERIN_1"/>
    <property type="match status" value="1"/>
</dbReference>
<dbReference type="InterPro" id="IPR015919">
    <property type="entry name" value="Cadherin-like_sf"/>
</dbReference>
<evidence type="ECO:0000256" key="6">
    <source>
        <dbReference type="ARBA" id="ARBA00022989"/>
    </source>
</evidence>
<dbReference type="GO" id="GO:0005911">
    <property type="term" value="C:cell-cell junction"/>
    <property type="evidence" value="ECO:0007669"/>
    <property type="project" value="TreeGrafter"/>
</dbReference>
<feature type="non-terminal residue" evidence="10">
    <location>
        <position position="300"/>
    </location>
</feature>
<feature type="domain" description="Cadherin" evidence="9">
    <location>
        <begin position="157"/>
        <end position="262"/>
    </location>
</feature>
<keyword evidence="5" id="KW-0130">Cell adhesion</keyword>
<reference evidence="10" key="1">
    <citation type="submission" date="2018-11" db="EMBL/GenBank/DDBJ databases">
        <authorList>
            <consortium name="Pathogen Informatics"/>
        </authorList>
    </citation>
    <scope>NUCLEOTIDE SEQUENCE</scope>
</reference>
<dbReference type="CDD" id="cd11304">
    <property type="entry name" value="Cadherin_repeat"/>
    <property type="match status" value="1"/>
</dbReference>
<evidence type="ECO:0000256" key="7">
    <source>
        <dbReference type="ARBA" id="ARBA00023136"/>
    </source>
</evidence>
<dbReference type="EMBL" id="CAAALY010066475">
    <property type="protein sequence ID" value="VEL24205.1"/>
    <property type="molecule type" value="Genomic_DNA"/>
</dbReference>
<gene>
    <name evidence="10" type="ORF">PXEA_LOCUS17645</name>
</gene>
<dbReference type="OrthoDB" id="6252479at2759"/>
<dbReference type="SUPFAM" id="SSF49313">
    <property type="entry name" value="Cadherin-like"/>
    <property type="match status" value="1"/>
</dbReference>
<dbReference type="PROSITE" id="PS50268">
    <property type="entry name" value="CADHERIN_2"/>
    <property type="match status" value="2"/>
</dbReference>
<keyword evidence="2" id="KW-0812">Transmembrane</keyword>
<dbReference type="InterPro" id="IPR020894">
    <property type="entry name" value="Cadherin_CS"/>
</dbReference>
<evidence type="ECO:0000256" key="1">
    <source>
        <dbReference type="ARBA" id="ARBA00004370"/>
    </source>
</evidence>
<proteinExistence type="predicted"/>
<protein>
    <recommendedName>
        <fullName evidence="9">Cadherin domain-containing protein</fullName>
    </recommendedName>
</protein>
<keyword evidence="6" id="KW-1133">Transmembrane helix</keyword>
<evidence type="ECO:0000256" key="8">
    <source>
        <dbReference type="PROSITE-ProRule" id="PRU00043"/>
    </source>
</evidence>
<comment type="caution">
    <text evidence="10">The sequence shown here is derived from an EMBL/GenBank/DDBJ whole genome shotgun (WGS) entry which is preliminary data.</text>
</comment>
<keyword evidence="7" id="KW-0472">Membrane</keyword>
<dbReference type="SMART" id="SM00112">
    <property type="entry name" value="CA"/>
    <property type="match status" value="1"/>
</dbReference>
<evidence type="ECO:0000313" key="11">
    <source>
        <dbReference type="Proteomes" id="UP000784294"/>
    </source>
</evidence>
<evidence type="ECO:0000256" key="5">
    <source>
        <dbReference type="ARBA" id="ARBA00022889"/>
    </source>
</evidence>
<name>A0A3S5AHU6_9PLAT</name>
<dbReference type="Proteomes" id="UP000784294">
    <property type="component" value="Unassembled WGS sequence"/>
</dbReference>
<keyword evidence="4 8" id="KW-0106">Calcium</keyword>
<accession>A0A3S5AHU6</accession>
<sequence length="300" mass="33262">MDCGADFDLYHVSGNSSSIARSSSFRIELPVIDQSAFKLHLPPEIYLKITENSILNTTIFIILPSLSFPVSNSSFIFKGPSDHVTRGIFISQTGAVIINEIIDIDGLASISSHPKDYATVILPFTVADQNNFLVSSIAESRLVVDILDINDNDPIVVNNNSRFDIPEDTPIGQIIFKVDAFDPDLSATQLTFDLLGAEKLPFEFDPKFKDSLRISRQLDAETMPPVFILFVKVSDFGFPLPRSTIATFSIQLVDVNEFAPQFVEESCEAWLVQTSKYVEDAESAMGFNLGRYSAEDADRD</sequence>
<dbReference type="InterPro" id="IPR050971">
    <property type="entry name" value="Cadherin-domain_protein"/>
</dbReference>
<feature type="domain" description="Cadherin" evidence="9">
    <location>
        <begin position="68"/>
        <end position="156"/>
    </location>
</feature>
<dbReference type="GO" id="GO:0005509">
    <property type="term" value="F:calcium ion binding"/>
    <property type="evidence" value="ECO:0007669"/>
    <property type="project" value="UniProtKB-UniRule"/>
</dbReference>
<dbReference type="InterPro" id="IPR002126">
    <property type="entry name" value="Cadherin-like_dom"/>
</dbReference>
<evidence type="ECO:0000256" key="4">
    <source>
        <dbReference type="ARBA" id="ARBA00022837"/>
    </source>
</evidence>
<dbReference type="PANTHER" id="PTHR24025:SF23">
    <property type="entry name" value="NEURAL-CADHERIN"/>
    <property type="match status" value="1"/>
</dbReference>
<dbReference type="GO" id="GO:0005886">
    <property type="term" value="C:plasma membrane"/>
    <property type="evidence" value="ECO:0007669"/>
    <property type="project" value="InterPro"/>
</dbReference>
<dbReference type="PANTHER" id="PTHR24025">
    <property type="entry name" value="DESMOGLEIN FAMILY MEMBER"/>
    <property type="match status" value="1"/>
</dbReference>
<evidence type="ECO:0000256" key="3">
    <source>
        <dbReference type="ARBA" id="ARBA00022737"/>
    </source>
</evidence>
<evidence type="ECO:0000256" key="2">
    <source>
        <dbReference type="ARBA" id="ARBA00022692"/>
    </source>
</evidence>
<dbReference type="GO" id="GO:0007156">
    <property type="term" value="P:homophilic cell adhesion via plasma membrane adhesion molecules"/>
    <property type="evidence" value="ECO:0007669"/>
    <property type="project" value="InterPro"/>
</dbReference>
<comment type="subcellular location">
    <subcellularLocation>
        <location evidence="1">Membrane</location>
    </subcellularLocation>
</comment>
<evidence type="ECO:0000313" key="10">
    <source>
        <dbReference type="EMBL" id="VEL24205.1"/>
    </source>
</evidence>
<organism evidence="10 11">
    <name type="scientific">Protopolystoma xenopodis</name>
    <dbReference type="NCBI Taxonomy" id="117903"/>
    <lineage>
        <taxon>Eukaryota</taxon>
        <taxon>Metazoa</taxon>
        <taxon>Spiralia</taxon>
        <taxon>Lophotrochozoa</taxon>
        <taxon>Platyhelminthes</taxon>
        <taxon>Monogenea</taxon>
        <taxon>Polyopisthocotylea</taxon>
        <taxon>Polystomatidea</taxon>
        <taxon>Polystomatidae</taxon>
        <taxon>Protopolystoma</taxon>
    </lineage>
</organism>
<dbReference type="Gene3D" id="2.60.40.60">
    <property type="entry name" value="Cadherins"/>
    <property type="match status" value="1"/>
</dbReference>
<evidence type="ECO:0000259" key="9">
    <source>
        <dbReference type="PROSITE" id="PS50268"/>
    </source>
</evidence>